<dbReference type="EMBL" id="CAJVPS010016628">
    <property type="protein sequence ID" value="CAG8690689.1"/>
    <property type="molecule type" value="Genomic_DNA"/>
</dbReference>
<evidence type="ECO:0000313" key="2">
    <source>
        <dbReference type="EMBL" id="CAG8690689.1"/>
    </source>
</evidence>
<sequence>MAHKNPYQRVGSVPEPDPANISNISNNDDNNKNHQERVVQFSSSSTTVTTPELKQNIDEVNTQSVIFPHSSYSPMTTTATMVSSDQQSHTSTSPILYEEPMPSISPSPIPSTDSNQVAPYENLPPPPNYQNLGQGSDVKQPIPTSHSSSHLPPHSAVIEMGTVGAIRDDEAIKVANSLQSDRSVRM</sequence>
<accession>A0A9N9EUC7</accession>
<evidence type="ECO:0000313" key="3">
    <source>
        <dbReference type="Proteomes" id="UP000789508"/>
    </source>
</evidence>
<name>A0A9N9EUC7_9GLOM</name>
<feature type="region of interest" description="Disordered" evidence="1">
    <location>
        <begin position="79"/>
        <end position="155"/>
    </location>
</feature>
<keyword evidence="3" id="KW-1185">Reference proteome</keyword>
<reference evidence="2" key="1">
    <citation type="submission" date="2021-06" db="EMBL/GenBank/DDBJ databases">
        <authorList>
            <person name="Kallberg Y."/>
            <person name="Tangrot J."/>
            <person name="Rosling A."/>
        </authorList>
    </citation>
    <scope>NUCLEOTIDE SEQUENCE</scope>
    <source>
        <strain evidence="2">FL130A</strain>
    </source>
</reference>
<feature type="compositionally biased region" description="Low complexity" evidence="1">
    <location>
        <begin position="143"/>
        <end position="155"/>
    </location>
</feature>
<protein>
    <submittedName>
        <fullName evidence="2">8658_t:CDS:1</fullName>
    </submittedName>
</protein>
<feature type="compositionally biased region" description="Polar residues" evidence="1">
    <location>
        <begin position="79"/>
        <end position="94"/>
    </location>
</feature>
<organism evidence="2 3">
    <name type="scientific">Ambispora leptoticha</name>
    <dbReference type="NCBI Taxonomy" id="144679"/>
    <lineage>
        <taxon>Eukaryota</taxon>
        <taxon>Fungi</taxon>
        <taxon>Fungi incertae sedis</taxon>
        <taxon>Mucoromycota</taxon>
        <taxon>Glomeromycotina</taxon>
        <taxon>Glomeromycetes</taxon>
        <taxon>Archaeosporales</taxon>
        <taxon>Ambisporaceae</taxon>
        <taxon>Ambispora</taxon>
    </lineage>
</organism>
<comment type="caution">
    <text evidence="2">The sequence shown here is derived from an EMBL/GenBank/DDBJ whole genome shotgun (WGS) entry which is preliminary data.</text>
</comment>
<evidence type="ECO:0000256" key="1">
    <source>
        <dbReference type="SAM" id="MobiDB-lite"/>
    </source>
</evidence>
<proteinExistence type="predicted"/>
<feature type="non-terminal residue" evidence="2">
    <location>
        <position position="186"/>
    </location>
</feature>
<gene>
    <name evidence="2" type="ORF">ALEPTO_LOCUS11195</name>
</gene>
<dbReference type="Proteomes" id="UP000789508">
    <property type="component" value="Unassembled WGS sequence"/>
</dbReference>
<feature type="region of interest" description="Disordered" evidence="1">
    <location>
        <begin position="1"/>
        <end position="55"/>
    </location>
</feature>
<dbReference type="AlphaFoldDB" id="A0A9N9EUC7"/>